<keyword evidence="5" id="KW-1185">Reference proteome</keyword>
<keyword evidence="2" id="KW-1133">Transmembrane helix</keyword>
<sequence length="151" mass="16102">MSRRKIYNKVIFPSLAIVFVFHLAAGGWNALFHSFIGFLIGLGLLLIPYLMGGMGAGDVKLLALIGAFKGGAFVFQSFLYTALIGAVIALGIVLFRKGVLKSILYYTSSRRHGIRLPGGISRGSLTATYPYGVAIAAGTILCMAVESLGWL</sequence>
<organism evidence="4 5">
    <name type="scientific">Siminovitchia sediminis</name>
    <dbReference type="NCBI Taxonomy" id="1274353"/>
    <lineage>
        <taxon>Bacteria</taxon>
        <taxon>Bacillati</taxon>
        <taxon>Bacillota</taxon>
        <taxon>Bacilli</taxon>
        <taxon>Bacillales</taxon>
        <taxon>Bacillaceae</taxon>
        <taxon>Siminovitchia</taxon>
    </lineage>
</organism>
<evidence type="ECO:0000313" key="5">
    <source>
        <dbReference type="Proteomes" id="UP001597301"/>
    </source>
</evidence>
<dbReference type="InterPro" id="IPR050882">
    <property type="entry name" value="Prepilin_peptidase/N-MTase"/>
</dbReference>
<dbReference type="Pfam" id="PF01478">
    <property type="entry name" value="Peptidase_A24"/>
    <property type="match status" value="1"/>
</dbReference>
<feature type="transmembrane region" description="Helical" evidence="2">
    <location>
        <begin position="31"/>
        <end position="51"/>
    </location>
</feature>
<feature type="transmembrane region" description="Helical" evidence="2">
    <location>
        <begin position="7"/>
        <end position="25"/>
    </location>
</feature>
<dbReference type="Proteomes" id="UP001597301">
    <property type="component" value="Unassembled WGS sequence"/>
</dbReference>
<feature type="transmembrane region" description="Helical" evidence="2">
    <location>
        <begin position="129"/>
        <end position="150"/>
    </location>
</feature>
<dbReference type="InterPro" id="IPR000045">
    <property type="entry name" value="Prepilin_IV_endopep_pep"/>
</dbReference>
<proteinExistence type="inferred from homology"/>
<dbReference type="Gene3D" id="1.20.120.1220">
    <property type="match status" value="1"/>
</dbReference>
<evidence type="ECO:0000256" key="2">
    <source>
        <dbReference type="SAM" id="Phobius"/>
    </source>
</evidence>
<dbReference type="RefSeq" id="WP_380774368.1">
    <property type="nucleotide sequence ID" value="NZ_JBHUEO010000037.1"/>
</dbReference>
<comment type="similarity">
    <text evidence="1">Belongs to the peptidase A24 family.</text>
</comment>
<dbReference type="PANTHER" id="PTHR30487:SF0">
    <property type="entry name" value="PREPILIN LEADER PEPTIDASE_N-METHYLTRANSFERASE-RELATED"/>
    <property type="match status" value="1"/>
</dbReference>
<evidence type="ECO:0000313" key="4">
    <source>
        <dbReference type="EMBL" id="MFD1707624.1"/>
    </source>
</evidence>
<keyword evidence="2" id="KW-0472">Membrane</keyword>
<protein>
    <submittedName>
        <fullName evidence="4">Prepilin peptidase</fullName>
    </submittedName>
</protein>
<name>A0ABW4KHG1_9BACI</name>
<gene>
    <name evidence="4" type="ORF">ACFSCZ_12905</name>
</gene>
<feature type="domain" description="Prepilin type IV endopeptidase peptidase" evidence="3">
    <location>
        <begin position="3"/>
        <end position="90"/>
    </location>
</feature>
<accession>A0ABW4KHG1</accession>
<dbReference type="EMBL" id="JBHUEO010000037">
    <property type="protein sequence ID" value="MFD1707624.1"/>
    <property type="molecule type" value="Genomic_DNA"/>
</dbReference>
<evidence type="ECO:0000256" key="1">
    <source>
        <dbReference type="ARBA" id="ARBA00005801"/>
    </source>
</evidence>
<feature type="transmembrane region" description="Helical" evidence="2">
    <location>
        <begin position="72"/>
        <end position="95"/>
    </location>
</feature>
<evidence type="ECO:0000259" key="3">
    <source>
        <dbReference type="Pfam" id="PF01478"/>
    </source>
</evidence>
<dbReference type="PANTHER" id="PTHR30487">
    <property type="entry name" value="TYPE 4 PREPILIN-LIKE PROTEINS LEADER PEPTIDE-PROCESSING ENZYME"/>
    <property type="match status" value="1"/>
</dbReference>
<reference evidence="5" key="1">
    <citation type="journal article" date="2019" name="Int. J. Syst. Evol. Microbiol.">
        <title>The Global Catalogue of Microorganisms (GCM) 10K type strain sequencing project: providing services to taxonomists for standard genome sequencing and annotation.</title>
        <authorList>
            <consortium name="The Broad Institute Genomics Platform"/>
            <consortium name="The Broad Institute Genome Sequencing Center for Infectious Disease"/>
            <person name="Wu L."/>
            <person name="Ma J."/>
        </authorList>
    </citation>
    <scope>NUCLEOTIDE SEQUENCE [LARGE SCALE GENOMIC DNA]</scope>
    <source>
        <strain evidence="5">CGMCC 1.12295</strain>
    </source>
</reference>
<keyword evidence="2" id="KW-0812">Transmembrane</keyword>
<comment type="caution">
    <text evidence="4">The sequence shown here is derived from an EMBL/GenBank/DDBJ whole genome shotgun (WGS) entry which is preliminary data.</text>
</comment>